<evidence type="ECO:0000313" key="3">
    <source>
        <dbReference type="Proteomes" id="UP000011867"/>
    </source>
</evidence>
<dbReference type="AlphaFoldDB" id="M1XPG5"/>
<dbReference type="InterPro" id="IPR008633">
    <property type="entry name" value="GvpH"/>
</dbReference>
<protein>
    <submittedName>
        <fullName evidence="2">Gas-vesicle operon protein GvpH</fullName>
    </submittedName>
</protein>
<feature type="compositionally biased region" description="Basic and acidic residues" evidence="1">
    <location>
        <begin position="40"/>
        <end position="52"/>
    </location>
</feature>
<dbReference type="RefSeq" id="WP_015408782.1">
    <property type="nucleotide sequence ID" value="NC_020388.1"/>
</dbReference>
<dbReference type="HOGENOM" id="CLU_1478878_0_0_2"/>
<evidence type="ECO:0000256" key="1">
    <source>
        <dbReference type="SAM" id="MobiDB-lite"/>
    </source>
</evidence>
<keyword evidence="3" id="KW-1185">Reference proteome</keyword>
<name>M1XPG5_NATM8</name>
<feature type="compositionally biased region" description="Basic and acidic residues" evidence="1">
    <location>
        <begin position="1"/>
        <end position="18"/>
    </location>
</feature>
<organism evidence="2 3">
    <name type="scientific">Natronomonas moolapensis (strain DSM 18674 / CECT 7526 / JCM 14361 / 8.8.11)</name>
    <dbReference type="NCBI Taxonomy" id="268739"/>
    <lineage>
        <taxon>Archaea</taxon>
        <taxon>Methanobacteriati</taxon>
        <taxon>Methanobacteriota</taxon>
        <taxon>Stenosarchaea group</taxon>
        <taxon>Halobacteria</taxon>
        <taxon>Halobacteriales</taxon>
        <taxon>Natronomonadaceae</taxon>
        <taxon>Natronomonas</taxon>
    </lineage>
</organism>
<reference evidence="2 3" key="1">
    <citation type="journal article" date="2013" name="Genome Announc.">
        <title>Genome of the haloarchaeon Natronomonas moolapensis, a neutrophilic member of a previously haloalkaliphilic genus.</title>
        <authorList>
            <person name="Dyall-Smith M.L."/>
            <person name="Pfeiffer F."/>
            <person name="Oberwinkler T."/>
            <person name="Klee K."/>
            <person name="Rampp M."/>
            <person name="Palm P."/>
            <person name="Gross K."/>
            <person name="Schuster S.C."/>
            <person name="Oesterhelt D."/>
        </authorList>
    </citation>
    <scope>NUCLEOTIDE SEQUENCE [LARGE SCALE GENOMIC DNA]</scope>
    <source>
        <strain evidence="3">DSM 18674 / JCM 14361 / 8.8.11</strain>
    </source>
</reference>
<gene>
    <name evidence="2" type="primary">gvpH</name>
    <name evidence="2" type="ordered locus">Nmlp_1763</name>
</gene>
<dbReference type="Pfam" id="PF05455">
    <property type="entry name" value="GvpH"/>
    <property type="match status" value="1"/>
</dbReference>
<dbReference type="Proteomes" id="UP000011867">
    <property type="component" value="Chromosome"/>
</dbReference>
<evidence type="ECO:0000313" key="2">
    <source>
        <dbReference type="EMBL" id="CCQ35952.1"/>
    </source>
</evidence>
<sequence length="180" mass="19589">MTSDQSDRDDASAGRTERPTGLLGILLAAIDAFSEIETNEGGHRRGSGHLEGENTSIEYDYEVSIGLDPAARSDPPNPQRSVESVPGPEDDSQPFHVETRDIGEAKRVIIADLPETSEDELDIRFDGEKDVLELWAGGRRVKGVPLGIQDVTVTDITFNNQILAVQIERTGDTSDNDSNE</sequence>
<dbReference type="GeneID" id="14652614"/>
<dbReference type="STRING" id="268739.Nmlp_1763"/>
<feature type="region of interest" description="Disordered" evidence="1">
    <location>
        <begin position="1"/>
        <end position="21"/>
    </location>
</feature>
<dbReference type="EMBL" id="HF582854">
    <property type="protein sequence ID" value="CCQ35952.1"/>
    <property type="molecule type" value="Genomic_DNA"/>
</dbReference>
<dbReference type="KEGG" id="nmo:Nmlp_1763"/>
<accession>M1XPG5</accession>
<feature type="region of interest" description="Disordered" evidence="1">
    <location>
        <begin position="38"/>
        <end position="101"/>
    </location>
</feature>
<dbReference type="OrthoDB" id="350991at2157"/>
<dbReference type="eggNOG" id="arCOG09328">
    <property type="taxonomic scope" value="Archaea"/>
</dbReference>
<proteinExistence type="predicted"/>